<gene>
    <name evidence="1" type="ORF">XENOCAPTIV_007708</name>
</gene>
<organism evidence="1 2">
    <name type="scientific">Xenoophorus captivus</name>
    <dbReference type="NCBI Taxonomy" id="1517983"/>
    <lineage>
        <taxon>Eukaryota</taxon>
        <taxon>Metazoa</taxon>
        <taxon>Chordata</taxon>
        <taxon>Craniata</taxon>
        <taxon>Vertebrata</taxon>
        <taxon>Euteleostomi</taxon>
        <taxon>Actinopterygii</taxon>
        <taxon>Neopterygii</taxon>
        <taxon>Teleostei</taxon>
        <taxon>Neoteleostei</taxon>
        <taxon>Acanthomorphata</taxon>
        <taxon>Ovalentaria</taxon>
        <taxon>Atherinomorphae</taxon>
        <taxon>Cyprinodontiformes</taxon>
        <taxon>Goodeidae</taxon>
        <taxon>Xenoophorus</taxon>
    </lineage>
</organism>
<dbReference type="Proteomes" id="UP001434883">
    <property type="component" value="Unassembled WGS sequence"/>
</dbReference>
<comment type="caution">
    <text evidence="1">The sequence shown here is derived from an EMBL/GenBank/DDBJ whole genome shotgun (WGS) entry which is preliminary data.</text>
</comment>
<accession>A0ABV0SE00</accession>
<name>A0ABV0SE00_9TELE</name>
<keyword evidence="2" id="KW-1185">Reference proteome</keyword>
<reference evidence="1 2" key="1">
    <citation type="submission" date="2021-06" db="EMBL/GenBank/DDBJ databases">
        <authorList>
            <person name="Palmer J.M."/>
        </authorList>
    </citation>
    <scope>NUCLEOTIDE SEQUENCE [LARGE SCALE GENOMIC DNA]</scope>
    <source>
        <strain evidence="1 2">XC_2019</strain>
        <tissue evidence="1">Muscle</tissue>
    </source>
</reference>
<evidence type="ECO:0000313" key="2">
    <source>
        <dbReference type="Proteomes" id="UP001434883"/>
    </source>
</evidence>
<protein>
    <submittedName>
        <fullName evidence="1">Uncharacterized protein</fullName>
    </submittedName>
</protein>
<evidence type="ECO:0000313" key="1">
    <source>
        <dbReference type="EMBL" id="MEQ2218754.1"/>
    </source>
</evidence>
<dbReference type="EMBL" id="JAHRIN010077505">
    <property type="protein sequence ID" value="MEQ2218754.1"/>
    <property type="molecule type" value="Genomic_DNA"/>
</dbReference>
<sequence>MVSNSASLDNKEIQHSLQTNKCLDCLLNRLSRVSRSWTQLDHCLLERNLGSFFLQFHPILRKINLFIRQTQPIRSRFLDFKELCLVIQPMKAKGSMRLANHTWANLLKLFLL</sequence>
<proteinExistence type="predicted"/>